<gene>
    <name evidence="2" type="ORF">GCM10022287_25720</name>
</gene>
<dbReference type="SUPFAM" id="SSF53474">
    <property type="entry name" value="alpha/beta-Hydrolases"/>
    <property type="match status" value="1"/>
</dbReference>
<dbReference type="InterPro" id="IPR000073">
    <property type="entry name" value="AB_hydrolase_1"/>
</dbReference>
<comment type="caution">
    <text evidence="2">The sequence shown here is derived from an EMBL/GenBank/DDBJ whole genome shotgun (WGS) entry which is preliminary data.</text>
</comment>
<protein>
    <submittedName>
        <fullName evidence="2">Alpha/beta hydrolase</fullName>
    </submittedName>
</protein>
<dbReference type="PRINTS" id="PR00111">
    <property type="entry name" value="ABHYDROLASE"/>
</dbReference>
<feature type="domain" description="AB hydrolase-1" evidence="1">
    <location>
        <begin position="10"/>
        <end position="230"/>
    </location>
</feature>
<dbReference type="PANTHER" id="PTHR43689">
    <property type="entry name" value="HYDROLASE"/>
    <property type="match status" value="1"/>
</dbReference>
<proteinExistence type="predicted"/>
<organism evidence="2 3">
    <name type="scientific">Gryllotalpicola koreensis</name>
    <dbReference type="NCBI Taxonomy" id="993086"/>
    <lineage>
        <taxon>Bacteria</taxon>
        <taxon>Bacillati</taxon>
        <taxon>Actinomycetota</taxon>
        <taxon>Actinomycetes</taxon>
        <taxon>Micrococcales</taxon>
        <taxon>Microbacteriaceae</taxon>
        <taxon>Gryllotalpicola</taxon>
    </lineage>
</organism>
<dbReference type="GO" id="GO:0016787">
    <property type="term" value="F:hydrolase activity"/>
    <property type="evidence" value="ECO:0007669"/>
    <property type="project" value="UniProtKB-KW"/>
</dbReference>
<evidence type="ECO:0000313" key="2">
    <source>
        <dbReference type="EMBL" id="GAA4177234.1"/>
    </source>
</evidence>
<dbReference type="Pfam" id="PF12697">
    <property type="entry name" value="Abhydrolase_6"/>
    <property type="match status" value="1"/>
</dbReference>
<evidence type="ECO:0000313" key="3">
    <source>
        <dbReference type="Proteomes" id="UP001501079"/>
    </source>
</evidence>
<dbReference type="PANTHER" id="PTHR43689:SF8">
    <property type="entry name" value="ALPHA_BETA-HYDROLASES SUPERFAMILY PROTEIN"/>
    <property type="match status" value="1"/>
</dbReference>
<dbReference type="EMBL" id="BAABBW010000004">
    <property type="protein sequence ID" value="GAA4177234.1"/>
    <property type="molecule type" value="Genomic_DNA"/>
</dbReference>
<reference evidence="3" key="1">
    <citation type="journal article" date="2019" name="Int. J. Syst. Evol. Microbiol.">
        <title>The Global Catalogue of Microorganisms (GCM) 10K type strain sequencing project: providing services to taxonomists for standard genome sequencing and annotation.</title>
        <authorList>
            <consortium name="The Broad Institute Genomics Platform"/>
            <consortium name="The Broad Institute Genome Sequencing Center for Infectious Disease"/>
            <person name="Wu L."/>
            <person name="Ma J."/>
        </authorList>
    </citation>
    <scope>NUCLEOTIDE SEQUENCE [LARGE SCALE GENOMIC DNA]</scope>
    <source>
        <strain evidence="3">JCM 17591</strain>
    </source>
</reference>
<dbReference type="Proteomes" id="UP001501079">
    <property type="component" value="Unassembled WGS sequence"/>
</dbReference>
<accession>A0ABP8A3W7</accession>
<evidence type="ECO:0000259" key="1">
    <source>
        <dbReference type="Pfam" id="PF12697"/>
    </source>
</evidence>
<dbReference type="RefSeq" id="WP_344755031.1">
    <property type="nucleotide sequence ID" value="NZ_BAABBW010000004.1"/>
</dbReference>
<keyword evidence="3" id="KW-1185">Reference proteome</keyword>
<dbReference type="Gene3D" id="3.40.50.1820">
    <property type="entry name" value="alpha/beta hydrolase"/>
    <property type="match status" value="1"/>
</dbReference>
<keyword evidence="2" id="KW-0378">Hydrolase</keyword>
<sequence>MTETPQNPTVLVLHGGGGPATVGPIAAHLAESAHVLAPTIPGWNGTPRPDELDSPGALARHFLSELTDAGEHDVVVIGNSLGGWIAAEMALADTAGRVGRIALIDAVGIEVPEHPVRDIAGLPPQEIAKFSFHDPSKLVVPPPTPEGLAIVRGNQAALAAVAGDMRDQSLGERLGAITVPTLVLWGESDGVVTPDYGRAFAAAIPEARFELIPEAGHLPQLENPAAVFAALDAFLTA</sequence>
<dbReference type="InterPro" id="IPR029058">
    <property type="entry name" value="AB_hydrolase_fold"/>
</dbReference>
<name>A0ABP8A3W7_9MICO</name>